<comment type="caution">
    <text evidence="4">The sequence shown here is derived from an EMBL/GenBank/DDBJ whole genome shotgun (WGS) entry which is preliminary data.</text>
</comment>
<keyword evidence="5" id="KW-1185">Reference proteome</keyword>
<sequence length="256" mass="29677">MKVLIIEDEAPAFRRLQTVLEEVNPGVDIIDVIDTVSESVKWFQNHQAPDLVFMDIQLSDGLSFEIFDQVKINYPVIFTTAFDEYMLRAFKVNSIDYLLKPIKKEELALSLKKYDAMKSIFSGPVNANLNELIKNIRLDDRHFKTRFLVKIGDTMISVETSDIAYFQTRHGVVHLVNRQGRKYLMDASLDELIQQLDPQAFYRANRQFIIQFDAIKKTHRYHRGKLLVETIPETDEPLIVSSEKSAAFKQWLGEGF</sequence>
<evidence type="ECO:0000259" key="3">
    <source>
        <dbReference type="PROSITE" id="PS50930"/>
    </source>
</evidence>
<feature type="domain" description="Response regulatory" evidence="2">
    <location>
        <begin position="2"/>
        <end position="115"/>
    </location>
</feature>
<dbReference type="SUPFAM" id="SSF52172">
    <property type="entry name" value="CheY-like"/>
    <property type="match status" value="1"/>
</dbReference>
<dbReference type="Gene3D" id="3.40.50.2300">
    <property type="match status" value="1"/>
</dbReference>
<reference evidence="4" key="1">
    <citation type="submission" date="2023-06" db="EMBL/GenBank/DDBJ databases">
        <title>Genomic of Agaribacillus aureum.</title>
        <authorList>
            <person name="Wang G."/>
        </authorList>
    </citation>
    <scope>NUCLEOTIDE SEQUENCE</scope>
    <source>
        <strain evidence="4">BMA12</strain>
    </source>
</reference>
<organism evidence="4 5">
    <name type="scientific">Agaribacillus aureus</name>
    <dbReference type="NCBI Taxonomy" id="3051825"/>
    <lineage>
        <taxon>Bacteria</taxon>
        <taxon>Pseudomonadati</taxon>
        <taxon>Bacteroidota</taxon>
        <taxon>Cytophagia</taxon>
        <taxon>Cytophagales</taxon>
        <taxon>Splendidivirgaceae</taxon>
        <taxon>Agaribacillus</taxon>
    </lineage>
</organism>
<accession>A0ABT8LFY8</accession>
<dbReference type="SMART" id="SM00850">
    <property type="entry name" value="LytTR"/>
    <property type="match status" value="1"/>
</dbReference>
<keyword evidence="1" id="KW-0597">Phosphoprotein</keyword>
<dbReference type="SMART" id="SM00448">
    <property type="entry name" value="REC"/>
    <property type="match status" value="1"/>
</dbReference>
<feature type="domain" description="HTH LytTR-type" evidence="3">
    <location>
        <begin position="147"/>
        <end position="254"/>
    </location>
</feature>
<evidence type="ECO:0000256" key="1">
    <source>
        <dbReference type="PROSITE-ProRule" id="PRU00169"/>
    </source>
</evidence>
<dbReference type="InterPro" id="IPR007492">
    <property type="entry name" value="LytTR_DNA-bd_dom"/>
</dbReference>
<evidence type="ECO:0000259" key="2">
    <source>
        <dbReference type="PROSITE" id="PS50110"/>
    </source>
</evidence>
<proteinExistence type="predicted"/>
<dbReference type="PANTHER" id="PTHR37299">
    <property type="entry name" value="TRANSCRIPTIONAL REGULATOR-RELATED"/>
    <property type="match status" value="1"/>
</dbReference>
<dbReference type="Proteomes" id="UP001172083">
    <property type="component" value="Unassembled WGS sequence"/>
</dbReference>
<dbReference type="PANTHER" id="PTHR37299:SF1">
    <property type="entry name" value="STAGE 0 SPORULATION PROTEIN A HOMOLOG"/>
    <property type="match status" value="1"/>
</dbReference>
<evidence type="ECO:0000313" key="4">
    <source>
        <dbReference type="EMBL" id="MDN5216704.1"/>
    </source>
</evidence>
<dbReference type="EMBL" id="JAUJEB010000010">
    <property type="protein sequence ID" value="MDN5216704.1"/>
    <property type="molecule type" value="Genomic_DNA"/>
</dbReference>
<keyword evidence="4" id="KW-0238">DNA-binding</keyword>
<dbReference type="InterPro" id="IPR046947">
    <property type="entry name" value="LytR-like"/>
</dbReference>
<feature type="modified residue" description="4-aspartylphosphate" evidence="1">
    <location>
        <position position="55"/>
    </location>
</feature>
<dbReference type="InterPro" id="IPR001789">
    <property type="entry name" value="Sig_transdc_resp-reg_receiver"/>
</dbReference>
<dbReference type="RefSeq" id="WP_346762042.1">
    <property type="nucleotide sequence ID" value="NZ_JAUJEB010000010.1"/>
</dbReference>
<name>A0ABT8LFY8_9BACT</name>
<dbReference type="Pfam" id="PF04397">
    <property type="entry name" value="LytTR"/>
    <property type="match status" value="1"/>
</dbReference>
<dbReference type="GO" id="GO:0003677">
    <property type="term" value="F:DNA binding"/>
    <property type="evidence" value="ECO:0007669"/>
    <property type="project" value="UniProtKB-KW"/>
</dbReference>
<dbReference type="InterPro" id="IPR011006">
    <property type="entry name" value="CheY-like_superfamily"/>
</dbReference>
<gene>
    <name evidence="4" type="ORF">QQ020_31835</name>
</gene>
<dbReference type="Gene3D" id="2.40.50.1020">
    <property type="entry name" value="LytTr DNA-binding domain"/>
    <property type="match status" value="1"/>
</dbReference>
<dbReference type="Pfam" id="PF00072">
    <property type="entry name" value="Response_reg"/>
    <property type="match status" value="1"/>
</dbReference>
<evidence type="ECO:0000313" key="5">
    <source>
        <dbReference type="Proteomes" id="UP001172083"/>
    </source>
</evidence>
<protein>
    <submittedName>
        <fullName evidence="4">LytTR family DNA-binding domain-containing protein</fullName>
    </submittedName>
</protein>
<dbReference type="PROSITE" id="PS50930">
    <property type="entry name" value="HTH_LYTTR"/>
    <property type="match status" value="1"/>
</dbReference>
<dbReference type="PROSITE" id="PS50110">
    <property type="entry name" value="RESPONSE_REGULATORY"/>
    <property type="match status" value="1"/>
</dbReference>